<reference evidence="1 2" key="1">
    <citation type="submission" date="2013-11" db="EMBL/GenBank/DDBJ databases">
        <title>Draft genome of the bovine lungworm Dictyocaulus viviparus.</title>
        <authorList>
            <person name="Mitreva M."/>
        </authorList>
    </citation>
    <scope>NUCLEOTIDE SEQUENCE [LARGE SCALE GENOMIC DNA]</scope>
    <source>
        <strain evidence="1 2">HannoverDv2000</strain>
    </source>
</reference>
<dbReference type="Gene3D" id="3.40.50.150">
    <property type="entry name" value="Vaccinia Virus protein VP39"/>
    <property type="match status" value="1"/>
</dbReference>
<evidence type="ECO:0008006" key="3">
    <source>
        <dbReference type="Google" id="ProtNLM"/>
    </source>
</evidence>
<protein>
    <recommendedName>
        <fullName evidence="3">PABS domain-containing protein</fullName>
    </recommendedName>
</protein>
<accession>A0A0D8XUB8</accession>
<dbReference type="OrthoDB" id="5864370at2759"/>
<organism evidence="1 2">
    <name type="scientific">Dictyocaulus viviparus</name>
    <name type="common">Bovine lungworm</name>
    <dbReference type="NCBI Taxonomy" id="29172"/>
    <lineage>
        <taxon>Eukaryota</taxon>
        <taxon>Metazoa</taxon>
        <taxon>Ecdysozoa</taxon>
        <taxon>Nematoda</taxon>
        <taxon>Chromadorea</taxon>
        <taxon>Rhabditida</taxon>
        <taxon>Rhabditina</taxon>
        <taxon>Rhabditomorpha</taxon>
        <taxon>Strongyloidea</taxon>
        <taxon>Metastrongylidae</taxon>
        <taxon>Dictyocaulus</taxon>
    </lineage>
</organism>
<proteinExistence type="predicted"/>
<dbReference type="EMBL" id="KN716311">
    <property type="protein sequence ID" value="KJH47349.1"/>
    <property type="molecule type" value="Genomic_DNA"/>
</dbReference>
<gene>
    <name evidence="1" type="ORF">DICVIV_06554</name>
</gene>
<name>A0A0D8XUB8_DICVI</name>
<dbReference type="AlphaFoldDB" id="A0A0D8XUB8"/>
<dbReference type="PROSITE" id="PS01131">
    <property type="entry name" value="RRNA_A_DIMETH"/>
    <property type="match status" value="1"/>
</dbReference>
<evidence type="ECO:0000313" key="2">
    <source>
        <dbReference type="Proteomes" id="UP000053766"/>
    </source>
</evidence>
<dbReference type="GO" id="GO:0000179">
    <property type="term" value="F:rRNA (adenine-N6,N6-)-dimethyltransferase activity"/>
    <property type="evidence" value="ECO:0007669"/>
    <property type="project" value="InterPro"/>
</dbReference>
<dbReference type="InterPro" id="IPR020596">
    <property type="entry name" value="rRNA_Ade_Mease_Trfase_CS"/>
</dbReference>
<reference evidence="2" key="2">
    <citation type="journal article" date="2016" name="Sci. Rep.">
        <title>Dictyocaulus viviparus genome, variome and transcriptome elucidate lungworm biology and support future intervention.</title>
        <authorList>
            <person name="McNulty S.N."/>
            <person name="Strube C."/>
            <person name="Rosa B.A."/>
            <person name="Martin J.C."/>
            <person name="Tyagi R."/>
            <person name="Choi Y.J."/>
            <person name="Wang Q."/>
            <person name="Hallsworth Pepin K."/>
            <person name="Zhang X."/>
            <person name="Ozersky P."/>
            <person name="Wilson R.K."/>
            <person name="Sternberg P.W."/>
            <person name="Gasser R.B."/>
            <person name="Mitreva M."/>
        </authorList>
    </citation>
    <scope>NUCLEOTIDE SEQUENCE [LARGE SCALE GENOMIC DNA]</scope>
    <source>
        <strain evidence="2">HannoverDv2000</strain>
    </source>
</reference>
<keyword evidence="2" id="KW-1185">Reference proteome</keyword>
<evidence type="ECO:0000313" key="1">
    <source>
        <dbReference type="EMBL" id="KJH47349.1"/>
    </source>
</evidence>
<dbReference type="InterPro" id="IPR029063">
    <property type="entry name" value="SAM-dependent_MTases_sf"/>
</dbReference>
<dbReference type="STRING" id="29172.A0A0D8XUB8"/>
<sequence>MPSLFRRDFYLFLSDNSIIDYQYAGAVDQSVVENRVDFRETVVAKMCSNITSVCYGVYDRKVTQEKYSASVWVFTASGFLHSICSGQKEIVERHLLVEGFSDESDSVIRLISPEGESFDTSDTRIWSIDHYDIRSENVAGMLVAPFLLSSLSLDLQNIGRTVLEIGLGGGSFSMALHKIQPNVNITVVEIDPVVLSIAQEWFGVTNSRNHHIIIDDGLNFIKDSVTKSM</sequence>
<dbReference type="Proteomes" id="UP000053766">
    <property type="component" value="Unassembled WGS sequence"/>
</dbReference>
<dbReference type="SUPFAM" id="SSF53335">
    <property type="entry name" value="S-adenosyl-L-methionine-dependent methyltransferases"/>
    <property type="match status" value="1"/>
</dbReference>